<keyword evidence="6" id="KW-1185">Reference proteome</keyword>
<dbReference type="InterPro" id="IPR047122">
    <property type="entry name" value="Trans-enoyl_RdTase-like"/>
</dbReference>
<dbReference type="Pfam" id="PF00107">
    <property type="entry name" value="ADH_zinc_N"/>
    <property type="match status" value="1"/>
</dbReference>
<dbReference type="SUPFAM" id="SSF51735">
    <property type="entry name" value="NAD(P)-binding Rossmann-fold domains"/>
    <property type="match status" value="1"/>
</dbReference>
<dbReference type="Gene3D" id="3.90.180.10">
    <property type="entry name" value="Medium-chain alcohol dehydrogenases, catalytic domain"/>
    <property type="match status" value="1"/>
</dbReference>
<proteinExistence type="inferred from homology"/>
<accession>A0A6A5W381</accession>
<dbReference type="InterPro" id="IPR011032">
    <property type="entry name" value="GroES-like_sf"/>
</dbReference>
<comment type="similarity">
    <text evidence="1">Belongs to the zinc-containing alcohol dehydrogenase family.</text>
</comment>
<keyword evidence="3" id="KW-0560">Oxidoreductase</keyword>
<dbReference type="Proteomes" id="UP000799779">
    <property type="component" value="Unassembled WGS sequence"/>
</dbReference>
<reference evidence="5" key="1">
    <citation type="journal article" date="2020" name="Stud. Mycol.">
        <title>101 Dothideomycetes genomes: a test case for predicting lifestyles and emergence of pathogens.</title>
        <authorList>
            <person name="Haridas S."/>
            <person name="Albert R."/>
            <person name="Binder M."/>
            <person name="Bloem J."/>
            <person name="Labutti K."/>
            <person name="Salamov A."/>
            <person name="Andreopoulos B."/>
            <person name="Baker S."/>
            <person name="Barry K."/>
            <person name="Bills G."/>
            <person name="Bluhm B."/>
            <person name="Cannon C."/>
            <person name="Castanera R."/>
            <person name="Culley D."/>
            <person name="Daum C."/>
            <person name="Ezra D."/>
            <person name="Gonzalez J."/>
            <person name="Henrissat B."/>
            <person name="Kuo A."/>
            <person name="Liang C."/>
            <person name="Lipzen A."/>
            <person name="Lutzoni F."/>
            <person name="Magnuson J."/>
            <person name="Mondo S."/>
            <person name="Nolan M."/>
            <person name="Ohm R."/>
            <person name="Pangilinan J."/>
            <person name="Park H.-J."/>
            <person name="Ramirez L."/>
            <person name="Alfaro M."/>
            <person name="Sun H."/>
            <person name="Tritt A."/>
            <person name="Yoshinaga Y."/>
            <person name="Zwiers L.-H."/>
            <person name="Turgeon B."/>
            <person name="Goodwin S."/>
            <person name="Spatafora J."/>
            <person name="Crous P."/>
            <person name="Grigoriev I."/>
        </authorList>
    </citation>
    <scope>NUCLEOTIDE SEQUENCE</scope>
    <source>
        <strain evidence="5">CBS 123094</strain>
    </source>
</reference>
<dbReference type="AlphaFoldDB" id="A0A6A5W381"/>
<protein>
    <submittedName>
        <fullName evidence="5">GroES-like protein</fullName>
    </submittedName>
</protein>
<dbReference type="InterPro" id="IPR013149">
    <property type="entry name" value="ADH-like_C"/>
</dbReference>
<dbReference type="GO" id="GO:0016651">
    <property type="term" value="F:oxidoreductase activity, acting on NAD(P)H"/>
    <property type="evidence" value="ECO:0007669"/>
    <property type="project" value="InterPro"/>
</dbReference>
<evidence type="ECO:0000256" key="2">
    <source>
        <dbReference type="ARBA" id="ARBA00011245"/>
    </source>
</evidence>
<dbReference type="PANTHER" id="PTHR45348">
    <property type="entry name" value="HYPOTHETICAL OXIDOREDUCTASE (EUROFUNG)"/>
    <property type="match status" value="1"/>
</dbReference>
<dbReference type="InterPro" id="IPR013154">
    <property type="entry name" value="ADH-like_N"/>
</dbReference>
<dbReference type="OrthoDB" id="3509362at2759"/>
<dbReference type="CDD" id="cd08249">
    <property type="entry name" value="enoyl_reductase_like"/>
    <property type="match status" value="1"/>
</dbReference>
<comment type="subunit">
    <text evidence="2">Monomer.</text>
</comment>
<evidence type="ECO:0000259" key="4">
    <source>
        <dbReference type="SMART" id="SM00829"/>
    </source>
</evidence>
<dbReference type="SMART" id="SM00829">
    <property type="entry name" value="PKS_ER"/>
    <property type="match status" value="1"/>
</dbReference>
<dbReference type="InterPro" id="IPR020843">
    <property type="entry name" value="ER"/>
</dbReference>
<feature type="domain" description="Enoyl reductase (ER)" evidence="4">
    <location>
        <begin position="12"/>
        <end position="336"/>
    </location>
</feature>
<gene>
    <name evidence="5" type="ORF">P154DRAFT_443568</name>
</gene>
<name>A0A6A5W381_9PLEO</name>
<sequence length="340" mass="36097">MSEEHHAALITGVAKPLQVGSVPTIQPMQGEVLIRNYAIAVQPLDAKMLLGSYSGAGSLHSFPAVFGSSGAGVVEKLGAGVTSLAFGDRVVFDTRAYTKADANRREGTWQQLVICDAATVAKIGEIAFEQAVLIDFPLQTAVAALHLFLGMGKPGNAGVEEKVLVWGSGGAVGSYAVQYAKSVGYTVVVTASVRDADRQKGLGASDVIDYKAADAVERLRELGPYKYLFTGSGDPVSQKALSSLLQPEGGKFASVLGGDMELPTNIERVYRPFSQAAQSEENGDFRAWWYGEYLPNVLQNNLVDPVKFTKRGGGLAALQQASADVFEGKVRGKIIINPQE</sequence>
<evidence type="ECO:0000313" key="5">
    <source>
        <dbReference type="EMBL" id="KAF1996362.1"/>
    </source>
</evidence>
<dbReference type="InterPro" id="IPR036291">
    <property type="entry name" value="NAD(P)-bd_dom_sf"/>
</dbReference>
<organism evidence="5 6">
    <name type="scientific">Amniculicola lignicola CBS 123094</name>
    <dbReference type="NCBI Taxonomy" id="1392246"/>
    <lineage>
        <taxon>Eukaryota</taxon>
        <taxon>Fungi</taxon>
        <taxon>Dikarya</taxon>
        <taxon>Ascomycota</taxon>
        <taxon>Pezizomycotina</taxon>
        <taxon>Dothideomycetes</taxon>
        <taxon>Pleosporomycetidae</taxon>
        <taxon>Pleosporales</taxon>
        <taxon>Amniculicolaceae</taxon>
        <taxon>Amniculicola</taxon>
    </lineage>
</organism>
<dbReference type="PANTHER" id="PTHR45348:SF2">
    <property type="entry name" value="ZINC-TYPE ALCOHOL DEHYDROGENASE-LIKE PROTEIN C2E1P3.01"/>
    <property type="match status" value="1"/>
</dbReference>
<dbReference type="SUPFAM" id="SSF50129">
    <property type="entry name" value="GroES-like"/>
    <property type="match status" value="1"/>
</dbReference>
<evidence type="ECO:0000256" key="1">
    <source>
        <dbReference type="ARBA" id="ARBA00008072"/>
    </source>
</evidence>
<evidence type="ECO:0000313" key="6">
    <source>
        <dbReference type="Proteomes" id="UP000799779"/>
    </source>
</evidence>
<dbReference type="Pfam" id="PF08240">
    <property type="entry name" value="ADH_N"/>
    <property type="match status" value="1"/>
</dbReference>
<dbReference type="EMBL" id="ML977626">
    <property type="protein sequence ID" value="KAF1996362.1"/>
    <property type="molecule type" value="Genomic_DNA"/>
</dbReference>
<dbReference type="Gene3D" id="3.40.50.720">
    <property type="entry name" value="NAD(P)-binding Rossmann-like Domain"/>
    <property type="match status" value="1"/>
</dbReference>
<evidence type="ECO:0000256" key="3">
    <source>
        <dbReference type="ARBA" id="ARBA00023002"/>
    </source>
</evidence>